<dbReference type="SMART" id="SM01039">
    <property type="entry name" value="BRICHOS"/>
    <property type="match status" value="1"/>
</dbReference>
<evidence type="ECO:0000256" key="9">
    <source>
        <dbReference type="RuleBase" id="RU367061"/>
    </source>
</evidence>
<sequence length="274" mass="30969">MTILTKSFSDKKGDKLIAPLVENEQLPAPTAPEDVEAQDHPTIILFPAKARHISTVTFLCLLLTALAVVGIGFIGGKYLYDEYISLSRRHSPSPRFEGYAHIPMGFEGLDDYAPELKNMEKRLKEQVDEMNSFQESFEIDSDLQYEKINVPDFRDGRSGRFVHDFNTNITGIIDITGGRCFVMSLNRVNVLPPKSLFDLIHKMWDGYYKVDTEVIRKTMRVVIPPINDTKTIVVKRSAELHPEAKFAEFAGKGITEFDIIELNVNIDACKISVI</sequence>
<keyword evidence="5 9" id="KW-1133">Transmembrane helix</keyword>
<dbReference type="PANTHER" id="PTHR10962">
    <property type="entry name" value="INTEGRAL TRANSMEMBRANE PROTEIN 2"/>
    <property type="match status" value="1"/>
</dbReference>
<organism evidence="11 12">
    <name type="scientific">Molorchus minor</name>
    <dbReference type="NCBI Taxonomy" id="1323400"/>
    <lineage>
        <taxon>Eukaryota</taxon>
        <taxon>Metazoa</taxon>
        <taxon>Ecdysozoa</taxon>
        <taxon>Arthropoda</taxon>
        <taxon>Hexapoda</taxon>
        <taxon>Insecta</taxon>
        <taxon>Pterygota</taxon>
        <taxon>Neoptera</taxon>
        <taxon>Endopterygota</taxon>
        <taxon>Coleoptera</taxon>
        <taxon>Polyphaga</taxon>
        <taxon>Cucujiformia</taxon>
        <taxon>Chrysomeloidea</taxon>
        <taxon>Cerambycidae</taxon>
        <taxon>Lamiinae</taxon>
        <taxon>Monochamini</taxon>
        <taxon>Molorchus</taxon>
    </lineage>
</organism>
<evidence type="ECO:0000256" key="1">
    <source>
        <dbReference type="ARBA" id="ARBA00004606"/>
    </source>
</evidence>
<keyword evidence="8" id="KW-0325">Glycoprotein</keyword>
<evidence type="ECO:0000256" key="3">
    <source>
        <dbReference type="ARBA" id="ARBA00022692"/>
    </source>
</evidence>
<feature type="transmembrane region" description="Helical" evidence="9">
    <location>
        <begin position="56"/>
        <end position="80"/>
    </location>
</feature>
<comment type="caution">
    <text evidence="11">The sequence shown here is derived from an EMBL/GenBank/DDBJ whole genome shotgun (WGS) entry which is preliminary data.</text>
</comment>
<evidence type="ECO:0000313" key="12">
    <source>
        <dbReference type="Proteomes" id="UP001162164"/>
    </source>
</evidence>
<proteinExistence type="inferred from homology"/>
<evidence type="ECO:0000313" key="11">
    <source>
        <dbReference type="EMBL" id="KAJ8975993.1"/>
    </source>
</evidence>
<dbReference type="EMBL" id="JAPWTJ010000741">
    <property type="protein sequence ID" value="KAJ8975993.1"/>
    <property type="molecule type" value="Genomic_DNA"/>
</dbReference>
<keyword evidence="7" id="KW-1015">Disulfide bond</keyword>
<dbReference type="Pfam" id="PF04089">
    <property type="entry name" value="BRICHOS"/>
    <property type="match status" value="1"/>
</dbReference>
<evidence type="ECO:0000256" key="7">
    <source>
        <dbReference type="ARBA" id="ARBA00023157"/>
    </source>
</evidence>
<dbReference type="Proteomes" id="UP001162164">
    <property type="component" value="Unassembled WGS sequence"/>
</dbReference>
<gene>
    <name evidence="11" type="ORF">NQ317_006290</name>
</gene>
<keyword evidence="6 9" id="KW-0472">Membrane</keyword>
<reference evidence="11" key="1">
    <citation type="journal article" date="2023" name="Insect Mol. Biol.">
        <title>Genome sequencing provides insights into the evolution of gene families encoding plant cell wall-degrading enzymes in longhorned beetles.</title>
        <authorList>
            <person name="Shin N.R."/>
            <person name="Okamura Y."/>
            <person name="Kirsch R."/>
            <person name="Pauchet Y."/>
        </authorList>
    </citation>
    <scope>NUCLEOTIDE SEQUENCE</scope>
    <source>
        <strain evidence="11">MMC_N1</strain>
    </source>
</reference>
<evidence type="ECO:0000256" key="5">
    <source>
        <dbReference type="ARBA" id="ARBA00022989"/>
    </source>
</evidence>
<feature type="non-terminal residue" evidence="11">
    <location>
        <position position="274"/>
    </location>
</feature>
<keyword evidence="3 9" id="KW-0812">Transmembrane</keyword>
<dbReference type="InterPro" id="IPR040145">
    <property type="entry name" value="ITM2"/>
</dbReference>
<comment type="subcellular location">
    <subcellularLocation>
        <location evidence="1 9">Membrane</location>
        <topology evidence="1 9">Single-pass type II membrane protein</topology>
    </subcellularLocation>
</comment>
<dbReference type="PANTHER" id="PTHR10962:SF1">
    <property type="entry name" value="INTEGRAL MEMBRANE PROTEIN 2"/>
    <property type="match status" value="1"/>
</dbReference>
<keyword evidence="4 9" id="KW-0735">Signal-anchor</keyword>
<evidence type="ECO:0000256" key="2">
    <source>
        <dbReference type="ARBA" id="ARBA00006794"/>
    </source>
</evidence>
<comment type="similarity">
    <text evidence="2 9">Belongs to the ITM2 family.</text>
</comment>
<keyword evidence="9" id="KW-1003">Cell membrane</keyword>
<keyword evidence="12" id="KW-1185">Reference proteome</keyword>
<protein>
    <recommendedName>
        <fullName evidence="9">Integral membrane protein 2</fullName>
    </recommendedName>
</protein>
<evidence type="ECO:0000256" key="8">
    <source>
        <dbReference type="ARBA" id="ARBA00023180"/>
    </source>
</evidence>
<evidence type="ECO:0000256" key="4">
    <source>
        <dbReference type="ARBA" id="ARBA00022968"/>
    </source>
</evidence>
<evidence type="ECO:0000256" key="6">
    <source>
        <dbReference type="ARBA" id="ARBA00023136"/>
    </source>
</evidence>
<dbReference type="PROSITE" id="PS50869">
    <property type="entry name" value="BRICHOS"/>
    <property type="match status" value="1"/>
</dbReference>
<name>A0ABQ9JCR6_9CUCU</name>
<dbReference type="InterPro" id="IPR007084">
    <property type="entry name" value="BRICHOS_dom"/>
</dbReference>
<accession>A0ABQ9JCR6</accession>
<evidence type="ECO:0000259" key="10">
    <source>
        <dbReference type="PROSITE" id="PS50869"/>
    </source>
</evidence>
<feature type="domain" description="BRICHOS" evidence="10">
    <location>
        <begin position="153"/>
        <end position="249"/>
    </location>
</feature>